<keyword evidence="3" id="KW-1185">Reference proteome</keyword>
<accession>A0A0V1M3A8</accession>
<dbReference type="Proteomes" id="UP000054843">
    <property type="component" value="Unassembled WGS sequence"/>
</dbReference>
<evidence type="ECO:0000313" key="1">
    <source>
        <dbReference type="EMBL" id="KRZ65708.1"/>
    </source>
</evidence>
<dbReference type="AlphaFoldDB" id="A0A0V1M3A8"/>
<organism evidence="2 3">
    <name type="scientific">Trichinella papuae</name>
    <dbReference type="NCBI Taxonomy" id="268474"/>
    <lineage>
        <taxon>Eukaryota</taxon>
        <taxon>Metazoa</taxon>
        <taxon>Ecdysozoa</taxon>
        <taxon>Nematoda</taxon>
        <taxon>Enoplea</taxon>
        <taxon>Dorylaimia</taxon>
        <taxon>Trichinellida</taxon>
        <taxon>Trichinellidae</taxon>
        <taxon>Trichinella</taxon>
    </lineage>
</organism>
<evidence type="ECO:0000313" key="2">
    <source>
        <dbReference type="EMBL" id="KRZ65996.1"/>
    </source>
</evidence>
<dbReference type="EMBL" id="JYDO01000307">
    <property type="protein sequence ID" value="KRZ65708.1"/>
    <property type="molecule type" value="Genomic_DNA"/>
</dbReference>
<sequence>MINSQWVESCSSSTKIRSGQYPNGNISLLTCSVFSASTFHPGNLQCILLKNIFRCRYFVLSEPVALYL</sequence>
<reference evidence="2 3" key="1">
    <citation type="submission" date="2015-01" db="EMBL/GenBank/DDBJ databases">
        <title>Evolution of Trichinella species and genotypes.</title>
        <authorList>
            <person name="Korhonen P.K."/>
            <person name="Edoardo P."/>
            <person name="Giuseppe L.R."/>
            <person name="Gasser R.B."/>
        </authorList>
    </citation>
    <scope>NUCLEOTIDE SEQUENCE [LARGE SCALE GENOMIC DNA]</scope>
    <source>
        <strain evidence="2">ISS1980</strain>
    </source>
</reference>
<proteinExistence type="predicted"/>
<dbReference type="EMBL" id="JYDO01000274">
    <property type="protein sequence ID" value="KRZ65996.1"/>
    <property type="molecule type" value="Genomic_DNA"/>
</dbReference>
<gene>
    <name evidence="1" type="ORF">T10_4397</name>
    <name evidence="2" type="ORF">T10_5373</name>
</gene>
<name>A0A0V1M3A8_9BILA</name>
<protein>
    <submittedName>
        <fullName evidence="2">Uncharacterized protein</fullName>
    </submittedName>
</protein>
<evidence type="ECO:0000313" key="3">
    <source>
        <dbReference type="Proteomes" id="UP000054843"/>
    </source>
</evidence>
<comment type="caution">
    <text evidence="2">The sequence shown here is derived from an EMBL/GenBank/DDBJ whole genome shotgun (WGS) entry which is preliminary data.</text>
</comment>